<evidence type="ECO:0000313" key="4">
    <source>
        <dbReference type="Proteomes" id="UP000275652"/>
    </source>
</evidence>
<proteinExistence type="predicted"/>
<protein>
    <recommendedName>
        <fullName evidence="2">DDE-1 domain-containing protein</fullName>
    </recommendedName>
</protein>
<dbReference type="InterPro" id="IPR004875">
    <property type="entry name" value="DDE_SF_endonuclease_dom"/>
</dbReference>
<reference evidence="3 4" key="1">
    <citation type="journal article" date="2018" name="J. Invertebr. Pathol.">
        <title>New genotyping method for the causative agent of crayfish plague (Aphanomyces astaci) based on whole genome data.</title>
        <authorList>
            <person name="Minardi D."/>
            <person name="Studholme D.J."/>
            <person name="van der Giezen M."/>
            <person name="Pretto T."/>
            <person name="Oidtmann B."/>
        </authorList>
    </citation>
    <scope>NUCLEOTIDE SEQUENCE [LARGE SCALE GENOMIC DNA]</scope>
    <source>
        <strain evidence="3 4">KB13</strain>
    </source>
</reference>
<sequence length="260" mass="28653">MGPHQPIEEAQTPVLTGNKAGHDPKVAHILNSMHYDMAPYAIWAIRVGSSKISRGDKHSYRMTAALSVRGNGEKLSILFILRGIPGGLIEQGKFDDFPIGTFMQQLLKPQVREPSVLLLDNFDTHVSKEGLKIASEECGCVVATIPPNVTSVVQPLDVGIMPPFKRHLRNLWLEEELIEGDDSEDGRQYTQDTTFKDVRVQLMKAFEDLTPSSIKGCIHKTDMQLNKLAAYNKEQHEGDASDSDSSSSSSNDSSSSESVM</sequence>
<feature type="domain" description="DDE-1" evidence="2">
    <location>
        <begin position="102"/>
        <end position="217"/>
    </location>
</feature>
<accession>A0A9X8DML8</accession>
<evidence type="ECO:0000313" key="3">
    <source>
        <dbReference type="EMBL" id="RLO00304.1"/>
    </source>
</evidence>
<evidence type="ECO:0000259" key="2">
    <source>
        <dbReference type="Pfam" id="PF03184"/>
    </source>
</evidence>
<dbReference type="Pfam" id="PF03184">
    <property type="entry name" value="DDE_1"/>
    <property type="match status" value="1"/>
</dbReference>
<dbReference type="Proteomes" id="UP000275652">
    <property type="component" value="Unassembled WGS sequence"/>
</dbReference>
<name>A0A9X8DML8_APHAT</name>
<dbReference type="GO" id="GO:0003676">
    <property type="term" value="F:nucleic acid binding"/>
    <property type="evidence" value="ECO:0007669"/>
    <property type="project" value="InterPro"/>
</dbReference>
<comment type="caution">
    <text evidence="3">The sequence shown here is derived from an EMBL/GenBank/DDBJ whole genome shotgun (WGS) entry which is preliminary data.</text>
</comment>
<feature type="compositionally biased region" description="Low complexity" evidence="1">
    <location>
        <begin position="243"/>
        <end position="260"/>
    </location>
</feature>
<organism evidence="3 4">
    <name type="scientific">Aphanomyces astaci</name>
    <name type="common">Crayfish plague agent</name>
    <dbReference type="NCBI Taxonomy" id="112090"/>
    <lineage>
        <taxon>Eukaryota</taxon>
        <taxon>Sar</taxon>
        <taxon>Stramenopiles</taxon>
        <taxon>Oomycota</taxon>
        <taxon>Saprolegniomycetes</taxon>
        <taxon>Saprolegniales</taxon>
        <taxon>Verrucalvaceae</taxon>
        <taxon>Aphanomyces</taxon>
    </lineage>
</organism>
<dbReference type="EMBL" id="QUTI01041019">
    <property type="protein sequence ID" value="RLO00304.1"/>
    <property type="molecule type" value="Genomic_DNA"/>
</dbReference>
<feature type="region of interest" description="Disordered" evidence="1">
    <location>
        <begin position="229"/>
        <end position="260"/>
    </location>
</feature>
<evidence type="ECO:0000256" key="1">
    <source>
        <dbReference type="SAM" id="MobiDB-lite"/>
    </source>
</evidence>
<dbReference type="AlphaFoldDB" id="A0A9X8DML8"/>
<gene>
    <name evidence="3" type="ORF">DYB28_010204</name>
</gene>